<feature type="region of interest" description="Disordered" evidence="2">
    <location>
        <begin position="926"/>
        <end position="965"/>
    </location>
</feature>
<dbReference type="AlphaFoldDB" id="A0ABD1ZDQ3"/>
<dbReference type="EMBL" id="JBHFFA010000002">
    <property type="protein sequence ID" value="KAL2645504.1"/>
    <property type="molecule type" value="Genomic_DNA"/>
</dbReference>
<protein>
    <submittedName>
        <fullName evidence="3">Uncharacterized protein</fullName>
    </submittedName>
</protein>
<feature type="region of interest" description="Disordered" evidence="2">
    <location>
        <begin position="687"/>
        <end position="750"/>
    </location>
</feature>
<sequence>MANMPLTNLRVPTGIKGVGDNSDLQIPSRGILGNAGSRQFASVHAPPDSRTGENFTLLKLTAEKMMQEEAGLRSEVSILRTKCLKSEEDVRDLESKVLELNNEITVLKVEHNEDVKLWQGLDSKFLATSTFSNHLAETLTLLESQLKGAEQSKSVLEEKLAEREKFYVETKAHIDATSEKLKHLEGSNVECMRKHTHVQVLADEATIAKLSGIIQQQTATLTSEVDKSKKLTCEIDELQEQVHQAALKRDEDKKVIESKTAELHLVTKNLLSKSEDVTSLQDKNLTLVQAKGELELQLKDLENSLKLEQKDSSTLREKVETLNLRIVELQHTNEAATRTIENLNSERARKAEQVEEEKKEQQNRVNELTHKLSEYEKYREATSQSLLEKSKEIETLLRRVAERDAELETTKDQVNRIQLECRTKQQRIEQMLEQEQNIQRQMQEMRENCAAAENAAKELSEMADMRRRYEQQTKEAAAEEKRKGEAALEVIRQTSRRELSKELDSANWRLNCALKDHEDMVRLLKKASEEEKEKMLEGHANEIRTKEQELRAEMEERCSEVTHILQQRIEELKKIQHEEMANLQTRHDVLLKKAEETDSIKEQIRKLKEDHRVELATVTQQLNEKCDILKREHETDVFRLQSKATKDIQELESKSAFWQMEYVKLREITSVKASVIEKRGAETANAPMKIEEYSTTQKESTSPAKDDQLKSSLAGEEQRNDATFKTPSSSANLLERVPELDSKPSNPASPEIAKANELTLSPALLSANHVIPNDDELKRVMVKVDDSLKNEDHKIHFDELGKDSLDKNEVSDISDSCKLRMLTANASRLQEPKCQKREPVLAPSNQSEQMQRGSTCQKVVLSIVTTRTQTAKNGQIQSYQGGVVDTLNPDEKGITRKQSRRSEMLEDFPTARLDSQAMGTVPVRNKTGTRVSNQTKNVESWLHGSTDKSSRKAKKVKLNDSEQQSKRISKTLCDLFNMEDLMDPYAFDEL</sequence>
<organism evidence="3 4">
    <name type="scientific">Riccia fluitans</name>
    <dbReference type="NCBI Taxonomy" id="41844"/>
    <lineage>
        <taxon>Eukaryota</taxon>
        <taxon>Viridiplantae</taxon>
        <taxon>Streptophyta</taxon>
        <taxon>Embryophyta</taxon>
        <taxon>Marchantiophyta</taxon>
        <taxon>Marchantiopsida</taxon>
        <taxon>Marchantiidae</taxon>
        <taxon>Marchantiales</taxon>
        <taxon>Ricciaceae</taxon>
        <taxon>Riccia</taxon>
    </lineage>
</organism>
<evidence type="ECO:0000256" key="1">
    <source>
        <dbReference type="SAM" id="Coils"/>
    </source>
</evidence>
<keyword evidence="4" id="KW-1185">Reference proteome</keyword>
<accession>A0ABD1ZDQ3</accession>
<feature type="compositionally biased region" description="Polar residues" evidence="2">
    <location>
        <begin position="926"/>
        <end position="938"/>
    </location>
</feature>
<feature type="compositionally biased region" description="Polar residues" evidence="2">
    <location>
        <begin position="723"/>
        <end position="732"/>
    </location>
</feature>
<feature type="coiled-coil region" evidence="1">
    <location>
        <begin position="291"/>
        <end position="482"/>
    </location>
</feature>
<name>A0ABD1ZDQ3_9MARC</name>
<feature type="coiled-coil region" evidence="1">
    <location>
        <begin position="221"/>
        <end position="255"/>
    </location>
</feature>
<feature type="coiled-coil region" evidence="1">
    <location>
        <begin position="83"/>
        <end position="110"/>
    </location>
</feature>
<reference evidence="3 4" key="1">
    <citation type="submission" date="2024-09" db="EMBL/GenBank/DDBJ databases">
        <title>Chromosome-scale assembly of Riccia fluitans.</title>
        <authorList>
            <person name="Paukszto L."/>
            <person name="Sawicki J."/>
            <person name="Karawczyk K."/>
            <person name="Piernik-Szablinska J."/>
            <person name="Szczecinska M."/>
            <person name="Mazdziarz M."/>
        </authorList>
    </citation>
    <scope>NUCLEOTIDE SEQUENCE [LARGE SCALE GENOMIC DNA]</scope>
    <source>
        <strain evidence="3">Rf_01</strain>
        <tissue evidence="3">Aerial parts of the thallus</tissue>
    </source>
</reference>
<feature type="coiled-coil region" evidence="1">
    <location>
        <begin position="514"/>
        <end position="556"/>
    </location>
</feature>
<proteinExistence type="predicted"/>
<comment type="caution">
    <text evidence="3">The sequence shown here is derived from an EMBL/GenBank/DDBJ whole genome shotgun (WGS) entry which is preliminary data.</text>
</comment>
<evidence type="ECO:0000256" key="2">
    <source>
        <dbReference type="SAM" id="MobiDB-lite"/>
    </source>
</evidence>
<keyword evidence="1" id="KW-0175">Coiled coil</keyword>
<gene>
    <name evidence="3" type="ORF">R1flu_013091</name>
</gene>
<feature type="compositionally biased region" description="Polar residues" evidence="2">
    <location>
        <begin position="693"/>
        <end position="703"/>
    </location>
</feature>
<evidence type="ECO:0000313" key="3">
    <source>
        <dbReference type="EMBL" id="KAL2645504.1"/>
    </source>
</evidence>
<evidence type="ECO:0000313" key="4">
    <source>
        <dbReference type="Proteomes" id="UP001605036"/>
    </source>
</evidence>
<dbReference type="Proteomes" id="UP001605036">
    <property type="component" value="Unassembled WGS sequence"/>
</dbReference>